<dbReference type="EMBL" id="AMQN01002022">
    <property type="status" value="NOT_ANNOTATED_CDS"/>
    <property type="molecule type" value="Genomic_DNA"/>
</dbReference>
<evidence type="ECO:0000313" key="5">
    <source>
        <dbReference type="Proteomes" id="UP000014760"/>
    </source>
</evidence>
<evidence type="ECO:0000313" key="3">
    <source>
        <dbReference type="EMBL" id="ELT98801.1"/>
    </source>
</evidence>
<dbReference type="Gene3D" id="1.10.10.60">
    <property type="entry name" value="Homeodomain-like"/>
    <property type="match status" value="1"/>
</dbReference>
<feature type="domain" description="Myb/SANT-like DNA-binding" evidence="2">
    <location>
        <begin position="13"/>
        <end position="88"/>
    </location>
</feature>
<proteinExistence type="predicted"/>
<dbReference type="EnsemblMetazoa" id="CapteT220946">
    <property type="protein sequence ID" value="CapteP220946"/>
    <property type="gene ID" value="CapteG220946"/>
</dbReference>
<dbReference type="Pfam" id="PF13873">
    <property type="entry name" value="Myb_DNA-bind_5"/>
    <property type="match status" value="1"/>
</dbReference>
<evidence type="ECO:0000256" key="1">
    <source>
        <dbReference type="SAM" id="Coils"/>
    </source>
</evidence>
<reference evidence="3 5" key="2">
    <citation type="journal article" date="2013" name="Nature">
        <title>Insights into bilaterian evolution from three spiralian genomes.</title>
        <authorList>
            <person name="Simakov O."/>
            <person name="Marletaz F."/>
            <person name="Cho S.J."/>
            <person name="Edsinger-Gonzales E."/>
            <person name="Havlak P."/>
            <person name="Hellsten U."/>
            <person name="Kuo D.H."/>
            <person name="Larsson T."/>
            <person name="Lv J."/>
            <person name="Arendt D."/>
            <person name="Savage R."/>
            <person name="Osoegawa K."/>
            <person name="de Jong P."/>
            <person name="Grimwood J."/>
            <person name="Chapman J.A."/>
            <person name="Shapiro H."/>
            <person name="Aerts A."/>
            <person name="Otillar R.P."/>
            <person name="Terry A.Y."/>
            <person name="Boore J.L."/>
            <person name="Grigoriev I.V."/>
            <person name="Lindberg D.R."/>
            <person name="Seaver E.C."/>
            <person name="Weisblat D.A."/>
            <person name="Putnam N.H."/>
            <person name="Rokhsar D.S."/>
        </authorList>
    </citation>
    <scope>NUCLEOTIDE SEQUENCE</scope>
    <source>
        <strain evidence="3 5">I ESC-2004</strain>
    </source>
</reference>
<reference evidence="5" key="1">
    <citation type="submission" date="2012-12" db="EMBL/GenBank/DDBJ databases">
        <authorList>
            <person name="Hellsten U."/>
            <person name="Grimwood J."/>
            <person name="Chapman J.A."/>
            <person name="Shapiro H."/>
            <person name="Aerts A."/>
            <person name="Otillar R.P."/>
            <person name="Terry A.Y."/>
            <person name="Boore J.L."/>
            <person name="Simakov O."/>
            <person name="Marletaz F."/>
            <person name="Cho S.-J."/>
            <person name="Edsinger-Gonzales E."/>
            <person name="Havlak P."/>
            <person name="Kuo D.-H."/>
            <person name="Larsson T."/>
            <person name="Lv J."/>
            <person name="Arendt D."/>
            <person name="Savage R."/>
            <person name="Osoegawa K."/>
            <person name="de Jong P."/>
            <person name="Lindberg D.R."/>
            <person name="Seaver E.C."/>
            <person name="Weisblat D.A."/>
            <person name="Putnam N.H."/>
            <person name="Grigoriev I.V."/>
            <person name="Rokhsar D.S."/>
        </authorList>
    </citation>
    <scope>NUCLEOTIDE SEQUENCE</scope>
    <source>
        <strain evidence="5">I ESC-2004</strain>
    </source>
</reference>
<dbReference type="OMA" id="WEEITRA"/>
<name>R7U558_CAPTE</name>
<reference evidence="4" key="3">
    <citation type="submission" date="2015-06" db="UniProtKB">
        <authorList>
            <consortium name="EnsemblMetazoa"/>
        </authorList>
    </citation>
    <scope>IDENTIFICATION</scope>
</reference>
<dbReference type="HOGENOM" id="CLU_1190837_0_0_1"/>
<dbReference type="InterPro" id="IPR028002">
    <property type="entry name" value="Myb_DNA-bind_5"/>
</dbReference>
<dbReference type="EMBL" id="KB307554">
    <property type="protein sequence ID" value="ELT98801.1"/>
    <property type="molecule type" value="Genomic_DNA"/>
</dbReference>
<dbReference type="Proteomes" id="UP000014760">
    <property type="component" value="Unassembled WGS sequence"/>
</dbReference>
<dbReference type="OrthoDB" id="3066195at2759"/>
<evidence type="ECO:0000259" key="2">
    <source>
        <dbReference type="Pfam" id="PF13873"/>
    </source>
</evidence>
<dbReference type="PANTHER" id="PTHR23098">
    <property type="entry name" value="AGAP001331-PA-RELATED"/>
    <property type="match status" value="1"/>
</dbReference>
<dbReference type="PANTHER" id="PTHR23098:SF16">
    <property type="entry name" value="REGULATORY PROTEIN ZESTE"/>
    <property type="match status" value="1"/>
</dbReference>
<dbReference type="GO" id="GO:0005634">
    <property type="term" value="C:nucleus"/>
    <property type="evidence" value="ECO:0007669"/>
    <property type="project" value="TreeGrafter"/>
</dbReference>
<keyword evidence="1" id="KW-0175">Coiled coil</keyword>
<gene>
    <name evidence="3" type="ORF">CAPTEDRAFT_220946</name>
</gene>
<protein>
    <recommendedName>
        <fullName evidence="2">Myb/SANT-like DNA-binding domain-containing protein</fullName>
    </recommendedName>
</protein>
<organism evidence="3">
    <name type="scientific">Capitella teleta</name>
    <name type="common">Polychaete worm</name>
    <dbReference type="NCBI Taxonomy" id="283909"/>
    <lineage>
        <taxon>Eukaryota</taxon>
        <taxon>Metazoa</taxon>
        <taxon>Spiralia</taxon>
        <taxon>Lophotrochozoa</taxon>
        <taxon>Annelida</taxon>
        <taxon>Polychaeta</taxon>
        <taxon>Sedentaria</taxon>
        <taxon>Scolecida</taxon>
        <taxon>Capitellidae</taxon>
        <taxon>Capitella</taxon>
    </lineage>
</organism>
<dbReference type="AlphaFoldDB" id="R7U558"/>
<feature type="coiled-coil region" evidence="1">
    <location>
        <begin position="160"/>
        <end position="207"/>
    </location>
</feature>
<evidence type="ECO:0000313" key="4">
    <source>
        <dbReference type="EnsemblMetazoa" id="CapteP220946"/>
    </source>
</evidence>
<sequence>MAASNYIHTRKPRGENWRIEEELVLMKAYGKHRDVIEGKFSSGVSLQYKWRAWEQVAAFVCSHQGPQRTTEECKAKVKNIKAKAKKKRDEALQNGRSLPITLSQAELLFLEIDKKEPQTERKSGGAWSSDDVTEGNLNDMNTARLTSILEPREEDGVHPMRGIKREYEEEEEEEEMNEEEARDSMDIVSLQRQVLLLKKEKLEEEREHRQIKFKLEVEKLKLEIDILKAKPLS</sequence>
<accession>R7U558</accession>
<keyword evidence="5" id="KW-1185">Reference proteome</keyword>